<gene>
    <name evidence="1" type="ORF">A3H68_01380</name>
</gene>
<organism evidence="1 2">
    <name type="scientific">Candidatus Taylorbacteria bacterium RIFCSPLOWO2_02_FULL_46_40</name>
    <dbReference type="NCBI Taxonomy" id="1802329"/>
    <lineage>
        <taxon>Bacteria</taxon>
        <taxon>Candidatus Tayloriibacteriota</taxon>
    </lineage>
</organism>
<evidence type="ECO:0000313" key="1">
    <source>
        <dbReference type="EMBL" id="OHA42260.1"/>
    </source>
</evidence>
<protein>
    <submittedName>
        <fullName evidence="1">Uncharacterized protein</fullName>
    </submittedName>
</protein>
<accession>A0A1G2P1R0</accession>
<comment type="caution">
    <text evidence="1">The sequence shown here is derived from an EMBL/GenBank/DDBJ whole genome shotgun (WGS) entry which is preliminary data.</text>
</comment>
<dbReference type="AlphaFoldDB" id="A0A1G2P1R0"/>
<dbReference type="EMBL" id="MHSH01000009">
    <property type="protein sequence ID" value="OHA42260.1"/>
    <property type="molecule type" value="Genomic_DNA"/>
</dbReference>
<name>A0A1G2P1R0_9BACT</name>
<proteinExistence type="predicted"/>
<evidence type="ECO:0000313" key="2">
    <source>
        <dbReference type="Proteomes" id="UP000176429"/>
    </source>
</evidence>
<reference evidence="1 2" key="1">
    <citation type="journal article" date="2016" name="Nat. Commun.">
        <title>Thousands of microbial genomes shed light on interconnected biogeochemical processes in an aquifer system.</title>
        <authorList>
            <person name="Anantharaman K."/>
            <person name="Brown C.T."/>
            <person name="Hug L.A."/>
            <person name="Sharon I."/>
            <person name="Castelle C.J."/>
            <person name="Probst A.J."/>
            <person name="Thomas B.C."/>
            <person name="Singh A."/>
            <person name="Wilkins M.J."/>
            <person name="Karaoz U."/>
            <person name="Brodie E.L."/>
            <person name="Williams K.H."/>
            <person name="Hubbard S.S."/>
            <person name="Banfield J.F."/>
        </authorList>
    </citation>
    <scope>NUCLEOTIDE SEQUENCE [LARGE SCALE GENOMIC DNA]</scope>
</reference>
<sequence length="269" mass="30494">MKPQQMTTSPRRAREIMKDRVLGAKDVKQVFGVKMEEPPIPTPETILEHLGNEGRLVLYTDRWSNRKPMTPLSIVEKFENKKADGTKILCVFNPDDWKRGEDFFIKEPPSLKWRLVGDEPLPGSTSRNYLRQTLRLGDYLVGLYDREHSMPPAIAAMVKGAKKLAVKIYDDVESWNDAIWKPAAEKLSTLPLNRHFRESLPELLYRLVLLDRARGVQLLQHMYSWTNSRSSDGNLVHGGYFDADGAIVVGYGSGDADSSTGLFLSAEKF</sequence>
<dbReference type="Proteomes" id="UP000176429">
    <property type="component" value="Unassembled WGS sequence"/>
</dbReference>